<dbReference type="EMBL" id="KB467843">
    <property type="protein sequence ID" value="PCH35237.1"/>
    <property type="molecule type" value="Genomic_DNA"/>
</dbReference>
<evidence type="ECO:0000313" key="4">
    <source>
        <dbReference type="Proteomes" id="UP000218811"/>
    </source>
</evidence>
<feature type="transmembrane region" description="Helical" evidence="2">
    <location>
        <begin position="643"/>
        <end position="667"/>
    </location>
</feature>
<feature type="transmembrane region" description="Helical" evidence="2">
    <location>
        <begin position="679"/>
        <end position="700"/>
    </location>
</feature>
<keyword evidence="2" id="KW-0472">Membrane</keyword>
<dbReference type="AlphaFoldDB" id="A0A2H3JGV5"/>
<evidence type="ECO:0000256" key="2">
    <source>
        <dbReference type="SAM" id="Phobius"/>
    </source>
</evidence>
<dbReference type="OrthoDB" id="2657661at2759"/>
<gene>
    <name evidence="3" type="ORF">WOLCODRAFT_125636</name>
</gene>
<dbReference type="STRING" id="742152.A0A2H3JGV5"/>
<name>A0A2H3JGV5_WOLCO</name>
<feature type="region of interest" description="Disordered" evidence="1">
    <location>
        <begin position="46"/>
        <end position="69"/>
    </location>
</feature>
<dbReference type="Proteomes" id="UP000218811">
    <property type="component" value="Unassembled WGS sequence"/>
</dbReference>
<evidence type="ECO:0008006" key="5">
    <source>
        <dbReference type="Google" id="ProtNLM"/>
    </source>
</evidence>
<evidence type="ECO:0000256" key="1">
    <source>
        <dbReference type="SAM" id="MobiDB-lite"/>
    </source>
</evidence>
<protein>
    <recommendedName>
        <fullName evidence="5">WW domain-containing protein</fullName>
    </recommendedName>
</protein>
<feature type="compositionally biased region" description="Low complexity" evidence="1">
    <location>
        <begin position="185"/>
        <end position="201"/>
    </location>
</feature>
<keyword evidence="2" id="KW-0812">Transmembrane</keyword>
<feature type="transmembrane region" description="Helical" evidence="2">
    <location>
        <begin position="590"/>
        <end position="612"/>
    </location>
</feature>
<feature type="compositionally biased region" description="Polar residues" evidence="1">
    <location>
        <begin position="128"/>
        <end position="142"/>
    </location>
</feature>
<organism evidence="3 4">
    <name type="scientific">Wolfiporia cocos (strain MD-104)</name>
    <name type="common">Brown rot fungus</name>
    <dbReference type="NCBI Taxonomy" id="742152"/>
    <lineage>
        <taxon>Eukaryota</taxon>
        <taxon>Fungi</taxon>
        <taxon>Dikarya</taxon>
        <taxon>Basidiomycota</taxon>
        <taxon>Agaricomycotina</taxon>
        <taxon>Agaricomycetes</taxon>
        <taxon>Polyporales</taxon>
        <taxon>Phaeolaceae</taxon>
        <taxon>Wolfiporia</taxon>
    </lineage>
</organism>
<feature type="region of interest" description="Disordered" evidence="1">
    <location>
        <begin position="128"/>
        <end position="243"/>
    </location>
</feature>
<evidence type="ECO:0000313" key="3">
    <source>
        <dbReference type="EMBL" id="PCH35237.1"/>
    </source>
</evidence>
<proteinExistence type="predicted"/>
<dbReference type="OMA" id="ISIQATI"/>
<sequence length="760" mass="85187">MSLVTDMLRDLLRALLSSKLIHNPVQRLLLLWAFLRRRLRAYVFDKRRPPRGGTKPKSGAGGGGSVVNENDRDSQVLIYCSNEPISASNSLGFNIAEPSPGLLSATPIEDLSRPVSVAGAYSISVQTASQTSLPTNNSWNDQFQHHRDPIDHLGIPSRPSSRASSAASSRVGVRDRGTSRFVTGSSRRAASRSRSQAPSSIRTRHSRLSHVSVVPSGSDPSNRALPSGNTPAQSPVRKERKLQEVQPVTEVERYGKGPLYKKDFVDYVVKPLERMYELTGVPHGWIACTHPEGALYFYHPTKRIYTDAYLCSPIILSDIEDFISVLGDMVDTIGSPLPPNHELVLDLQQDKASPGQHQWCYYYVDSETRTLFWLQDYDVTYGFPHGVKGINSPTLIKHGIERQYWLHVEMFPHMHMLTDNIFRELTSIVIHHYVDQLTSQSSTVTYTVDELDKMLTAVQSAKELGSNDHTACIVGRLMSLFALHRLVHYHGQEAARLDWEQSLFENIPKRTPLITVLSPLLFNAPEVHLIALEKIWVDDIITIIPWSQFMDRLQTDWQEYVLFATVMLNANISFMTINDVDPGTGSRTPAQIASLVSTIASIGSTFVGLLLVRQYRLKPKDTAQEAVTFLNSRKHPTLGLETLAIVYSLPYALLIWGMVTFLIAFAFECFVKHDDTSTIVSAVAWFLVGLLIIWTIYTAWEGGEISIQATIREIWDRACSRLAISAKPMLVLRKAVMPRLHQTSTNTLPATPEVREMSEC</sequence>
<keyword evidence="4" id="KW-1185">Reference proteome</keyword>
<reference evidence="3 4" key="1">
    <citation type="journal article" date="2012" name="Science">
        <title>The Paleozoic origin of enzymatic lignin decomposition reconstructed from 31 fungal genomes.</title>
        <authorList>
            <person name="Floudas D."/>
            <person name="Binder M."/>
            <person name="Riley R."/>
            <person name="Barry K."/>
            <person name="Blanchette R.A."/>
            <person name="Henrissat B."/>
            <person name="Martinez A.T."/>
            <person name="Otillar R."/>
            <person name="Spatafora J.W."/>
            <person name="Yadav J.S."/>
            <person name="Aerts A."/>
            <person name="Benoit I."/>
            <person name="Boyd A."/>
            <person name="Carlson A."/>
            <person name="Copeland A."/>
            <person name="Coutinho P.M."/>
            <person name="de Vries R.P."/>
            <person name="Ferreira P."/>
            <person name="Findley K."/>
            <person name="Foster B."/>
            <person name="Gaskell J."/>
            <person name="Glotzer D."/>
            <person name="Gorecki P."/>
            <person name="Heitman J."/>
            <person name="Hesse C."/>
            <person name="Hori C."/>
            <person name="Igarashi K."/>
            <person name="Jurgens J.A."/>
            <person name="Kallen N."/>
            <person name="Kersten P."/>
            <person name="Kohler A."/>
            <person name="Kuees U."/>
            <person name="Kumar T.K.A."/>
            <person name="Kuo A."/>
            <person name="LaButti K."/>
            <person name="Larrondo L.F."/>
            <person name="Lindquist E."/>
            <person name="Ling A."/>
            <person name="Lombard V."/>
            <person name="Lucas S."/>
            <person name="Lundell T."/>
            <person name="Martin R."/>
            <person name="McLaughlin D.J."/>
            <person name="Morgenstern I."/>
            <person name="Morin E."/>
            <person name="Murat C."/>
            <person name="Nagy L.G."/>
            <person name="Nolan M."/>
            <person name="Ohm R.A."/>
            <person name="Patyshakuliyeva A."/>
            <person name="Rokas A."/>
            <person name="Ruiz-Duenas F.J."/>
            <person name="Sabat G."/>
            <person name="Salamov A."/>
            <person name="Samejima M."/>
            <person name="Schmutz J."/>
            <person name="Slot J.C."/>
            <person name="St John F."/>
            <person name="Stenlid J."/>
            <person name="Sun H."/>
            <person name="Sun S."/>
            <person name="Syed K."/>
            <person name="Tsang A."/>
            <person name="Wiebenga A."/>
            <person name="Young D."/>
            <person name="Pisabarro A."/>
            <person name="Eastwood D.C."/>
            <person name="Martin F."/>
            <person name="Cullen D."/>
            <person name="Grigoriev I.V."/>
            <person name="Hibbett D.S."/>
        </authorList>
    </citation>
    <scope>NUCLEOTIDE SEQUENCE [LARGE SCALE GENOMIC DNA]</scope>
    <source>
        <strain evidence="3 4">MD-104</strain>
    </source>
</reference>
<accession>A0A2H3JGV5</accession>
<keyword evidence="2" id="KW-1133">Transmembrane helix</keyword>
<feature type="compositionally biased region" description="Low complexity" evidence="1">
    <location>
        <begin position="156"/>
        <end position="170"/>
    </location>
</feature>